<keyword evidence="2 4" id="KW-0689">Ribosomal protein</keyword>
<accession>A0A0G1PUF6</accession>
<keyword evidence="3 4" id="KW-0687">Ribonucleoprotein</keyword>
<dbReference type="HAMAP" id="MF_01366">
    <property type="entry name" value="Ribosomal_uL13"/>
    <property type="match status" value="1"/>
</dbReference>
<dbReference type="NCBIfam" id="TIGR01066">
    <property type="entry name" value="rplM_bact"/>
    <property type="match status" value="1"/>
</dbReference>
<protein>
    <recommendedName>
        <fullName evidence="4">Large ribosomal subunit protein uL13</fullName>
    </recommendedName>
</protein>
<dbReference type="InterPro" id="IPR036899">
    <property type="entry name" value="Ribosomal_uL13_sf"/>
</dbReference>
<dbReference type="PIRSF" id="PIRSF002181">
    <property type="entry name" value="Ribosomal_L13"/>
    <property type="match status" value="1"/>
</dbReference>
<dbReference type="GO" id="GO:0003729">
    <property type="term" value="F:mRNA binding"/>
    <property type="evidence" value="ECO:0007669"/>
    <property type="project" value="TreeGrafter"/>
</dbReference>
<evidence type="ECO:0000256" key="3">
    <source>
        <dbReference type="ARBA" id="ARBA00023274"/>
    </source>
</evidence>
<dbReference type="EMBL" id="LCMJ01000005">
    <property type="protein sequence ID" value="KKU36461.1"/>
    <property type="molecule type" value="Genomic_DNA"/>
</dbReference>
<dbReference type="PATRIC" id="fig|1618617.3.peg.78"/>
<comment type="subunit">
    <text evidence="4">Part of the 50S ribosomal subunit.</text>
</comment>
<dbReference type="Gene3D" id="3.90.1180.10">
    <property type="entry name" value="Ribosomal protein L13"/>
    <property type="match status" value="1"/>
</dbReference>
<evidence type="ECO:0000256" key="1">
    <source>
        <dbReference type="ARBA" id="ARBA00006227"/>
    </source>
</evidence>
<dbReference type="InterPro" id="IPR005822">
    <property type="entry name" value="Ribosomal_uL13"/>
</dbReference>
<dbReference type="InterPro" id="IPR005823">
    <property type="entry name" value="Ribosomal_uL13_bac-type"/>
</dbReference>
<dbReference type="GO" id="GO:0017148">
    <property type="term" value="P:negative regulation of translation"/>
    <property type="evidence" value="ECO:0007669"/>
    <property type="project" value="TreeGrafter"/>
</dbReference>
<dbReference type="GO" id="GO:0003735">
    <property type="term" value="F:structural constituent of ribosome"/>
    <property type="evidence" value="ECO:0007669"/>
    <property type="project" value="InterPro"/>
</dbReference>
<evidence type="ECO:0000313" key="5">
    <source>
        <dbReference type="EMBL" id="KKU36461.1"/>
    </source>
</evidence>
<dbReference type="GO" id="GO:0022625">
    <property type="term" value="C:cytosolic large ribosomal subunit"/>
    <property type="evidence" value="ECO:0007669"/>
    <property type="project" value="TreeGrafter"/>
</dbReference>
<dbReference type="PANTHER" id="PTHR11545">
    <property type="entry name" value="RIBOSOMAL PROTEIN L13"/>
    <property type="match status" value="1"/>
</dbReference>
<comment type="similarity">
    <text evidence="1 4">Belongs to the universal ribosomal protein uL13 family.</text>
</comment>
<proteinExistence type="inferred from homology"/>
<dbReference type="PANTHER" id="PTHR11545:SF2">
    <property type="entry name" value="LARGE RIBOSOMAL SUBUNIT PROTEIN UL13M"/>
    <property type="match status" value="1"/>
</dbReference>
<name>A0A0G1PUF6_9BACT</name>
<evidence type="ECO:0000256" key="4">
    <source>
        <dbReference type="HAMAP-Rule" id="MF_01366"/>
    </source>
</evidence>
<dbReference type="CDD" id="cd00392">
    <property type="entry name" value="Ribosomal_L13"/>
    <property type="match status" value="1"/>
</dbReference>
<gene>
    <name evidence="4" type="primary">rplM</name>
    <name evidence="5" type="ORF">UX48_C0005G0010</name>
</gene>
<dbReference type="Pfam" id="PF00572">
    <property type="entry name" value="Ribosomal_L13"/>
    <property type="match status" value="1"/>
</dbReference>
<evidence type="ECO:0000313" key="6">
    <source>
        <dbReference type="Proteomes" id="UP000034067"/>
    </source>
</evidence>
<dbReference type="AlphaFoldDB" id="A0A0G1PUF6"/>
<evidence type="ECO:0000256" key="2">
    <source>
        <dbReference type="ARBA" id="ARBA00022980"/>
    </source>
</evidence>
<sequence length="118" mass="13630">MKGTEFKQYTIDASGKILGRLATEVALLLRGKNKAEFVPYREANVKIIVVNVEKIKVSGKKFEEKKYIHHTLYPGGIKTILYKDLFKKNPAEVLRRAVYGMLPKNKLRDQIIKRLEIK</sequence>
<dbReference type="GO" id="GO:0006412">
    <property type="term" value="P:translation"/>
    <property type="evidence" value="ECO:0007669"/>
    <property type="project" value="UniProtKB-UniRule"/>
</dbReference>
<comment type="caution">
    <text evidence="5">The sequence shown here is derived from an EMBL/GenBank/DDBJ whole genome shotgun (WGS) entry which is preliminary data.</text>
</comment>
<comment type="function">
    <text evidence="4">This protein is one of the early assembly proteins of the 50S ribosomal subunit, although it is not seen to bind rRNA by itself. It is important during the early stages of 50S assembly.</text>
</comment>
<dbReference type="Proteomes" id="UP000034067">
    <property type="component" value="Unassembled WGS sequence"/>
</dbReference>
<organism evidence="5 6">
    <name type="scientific">Candidatus Azambacteria bacterium GW2011_GWB1_46_27</name>
    <dbReference type="NCBI Taxonomy" id="1618617"/>
    <lineage>
        <taxon>Bacteria</taxon>
        <taxon>Candidatus Azamiibacteriota</taxon>
    </lineage>
</organism>
<reference evidence="5 6" key="1">
    <citation type="journal article" date="2015" name="Nature">
        <title>rRNA introns, odd ribosomes, and small enigmatic genomes across a large radiation of phyla.</title>
        <authorList>
            <person name="Brown C.T."/>
            <person name="Hug L.A."/>
            <person name="Thomas B.C."/>
            <person name="Sharon I."/>
            <person name="Castelle C.J."/>
            <person name="Singh A."/>
            <person name="Wilkins M.J."/>
            <person name="Williams K.H."/>
            <person name="Banfield J.F."/>
        </authorList>
    </citation>
    <scope>NUCLEOTIDE SEQUENCE [LARGE SCALE GENOMIC DNA]</scope>
</reference>
<dbReference type="SUPFAM" id="SSF52161">
    <property type="entry name" value="Ribosomal protein L13"/>
    <property type="match status" value="1"/>
</dbReference>